<proteinExistence type="predicted"/>
<evidence type="ECO:0000313" key="2">
    <source>
        <dbReference type="Proteomes" id="UP000740883"/>
    </source>
</evidence>
<reference evidence="1 2" key="1">
    <citation type="journal article" date="2020" name="Genome Biol. Evol.">
        <title>Comparative genomics of strictly vertically transmitted, feminizing microsporidia endosymbionts of amphipod crustaceans.</title>
        <authorList>
            <person name="Cormier A."/>
            <person name="Chebbi M.A."/>
            <person name="Giraud I."/>
            <person name="Wattier R."/>
            <person name="Teixeira M."/>
            <person name="Gilbert C."/>
            <person name="Rigaud T."/>
            <person name="Cordaux R."/>
        </authorList>
    </citation>
    <scope>NUCLEOTIDE SEQUENCE [LARGE SCALE GENOMIC DNA]</scope>
    <source>
        <strain evidence="1 2">Ou3-Ou53</strain>
    </source>
</reference>
<protein>
    <submittedName>
        <fullName evidence="1">Uncharacterized protein</fullName>
    </submittedName>
</protein>
<comment type="caution">
    <text evidence="1">The sequence shown here is derived from an EMBL/GenBank/DDBJ whole genome shotgun (WGS) entry which is preliminary data.</text>
</comment>
<dbReference type="Proteomes" id="UP000740883">
    <property type="component" value="Unassembled WGS sequence"/>
</dbReference>
<keyword evidence="2" id="KW-1185">Reference proteome</keyword>
<gene>
    <name evidence="1" type="ORF">NGRA_0524</name>
</gene>
<dbReference type="AlphaFoldDB" id="A0A9P6L029"/>
<organism evidence="1 2">
    <name type="scientific">Nosema granulosis</name>
    <dbReference type="NCBI Taxonomy" id="83296"/>
    <lineage>
        <taxon>Eukaryota</taxon>
        <taxon>Fungi</taxon>
        <taxon>Fungi incertae sedis</taxon>
        <taxon>Microsporidia</taxon>
        <taxon>Nosematidae</taxon>
        <taxon>Nosema</taxon>
    </lineage>
</organism>
<evidence type="ECO:0000313" key="1">
    <source>
        <dbReference type="EMBL" id="KAF9764492.1"/>
    </source>
</evidence>
<name>A0A9P6L029_9MICR</name>
<dbReference type="EMBL" id="SBJO01000020">
    <property type="protein sequence ID" value="KAF9764492.1"/>
    <property type="molecule type" value="Genomic_DNA"/>
</dbReference>
<dbReference type="OrthoDB" id="2195775at2759"/>
<sequence length="220" mass="25131">MWQLFCVLYLILGDENELEDFINKPIKIYFAGYGSTFLGLNTKTHNIVARNKYTDFTKHNFEPISKIMKDGSQYEIYYSGRRICKSGSVISQCDANGAWDITRVNFGYTIGKNSSCITKDRDDTVRMKKCTETDDQIFNFKTVSDLGDCDVKDALDTNDKHKIDVNIVPMMGNEDGNVKIDAVRRISDFKNGEMGKEYKVFNKRDNKDPEGLQIADFSSI</sequence>
<accession>A0A9P6L029</accession>